<comment type="caution">
    <text evidence="1">The sequence shown here is derived from an EMBL/GenBank/DDBJ whole genome shotgun (WGS) entry which is preliminary data.</text>
</comment>
<name>A0A8S2YE31_9BILA</name>
<organism evidence="1 2">
    <name type="scientific">Didymodactylos carnosus</name>
    <dbReference type="NCBI Taxonomy" id="1234261"/>
    <lineage>
        <taxon>Eukaryota</taxon>
        <taxon>Metazoa</taxon>
        <taxon>Spiralia</taxon>
        <taxon>Gnathifera</taxon>
        <taxon>Rotifera</taxon>
        <taxon>Eurotatoria</taxon>
        <taxon>Bdelloidea</taxon>
        <taxon>Philodinida</taxon>
        <taxon>Philodinidae</taxon>
        <taxon>Didymodactylos</taxon>
    </lineage>
</organism>
<dbReference type="AlphaFoldDB" id="A0A8S2YE31"/>
<proteinExistence type="predicted"/>
<sequence length="395" mass="44023">MQCVIATNGTDDGEDFVRECRKMQPSVPIIVYCMNVSYHREWAAAISSGSTSQIQVTGTSSDVFQFISNIFSDETKPKSLSYSSVDKNAKVDDSSTLESLTSSNLDHVITQKESWVATLKIWTDSQANSIASMRKEIEMKLVEIKSQVKELVELRKMENKLAESAENTEPIIQMQKQPKIQKQNERTTFLQKRIEDQKAQIEVWFKILQQIQQVSIHKPINAFDTAPSDLQQRLRNPPEGIRTIRILTSDSPSNNVPEIESGSPALINFPHTSDSSVRPGQPLLSATEGPSRNVTFAVIGQQRGQGVIEPVVPSPFDISSYGIYQVTIFDDTLQKQLISTRITVLPELKICVPKKFVIKDSLNNIVVGGRITLKRSNGTITFTGITDSTGNAHIR</sequence>
<protein>
    <submittedName>
        <fullName evidence="1">Uncharacterized protein</fullName>
    </submittedName>
</protein>
<evidence type="ECO:0000313" key="2">
    <source>
        <dbReference type="Proteomes" id="UP000681722"/>
    </source>
</evidence>
<dbReference type="EMBL" id="CAJOBC010115616">
    <property type="protein sequence ID" value="CAF4550135.1"/>
    <property type="molecule type" value="Genomic_DNA"/>
</dbReference>
<gene>
    <name evidence="1" type="ORF">SRO942_LOCUS46949</name>
</gene>
<accession>A0A8S2YE31</accession>
<dbReference type="Proteomes" id="UP000681722">
    <property type="component" value="Unassembled WGS sequence"/>
</dbReference>
<dbReference type="OrthoDB" id="25654at2759"/>
<evidence type="ECO:0000313" key="1">
    <source>
        <dbReference type="EMBL" id="CAF4550135.1"/>
    </source>
</evidence>
<reference evidence="1" key="1">
    <citation type="submission" date="2021-02" db="EMBL/GenBank/DDBJ databases">
        <authorList>
            <person name="Nowell W R."/>
        </authorList>
    </citation>
    <scope>NUCLEOTIDE SEQUENCE</scope>
</reference>